<organism evidence="7 8">
    <name type="scientific">Pelagicoccus enzymogenes</name>
    <dbReference type="NCBI Taxonomy" id="2773457"/>
    <lineage>
        <taxon>Bacteria</taxon>
        <taxon>Pseudomonadati</taxon>
        <taxon>Verrucomicrobiota</taxon>
        <taxon>Opitutia</taxon>
        <taxon>Puniceicoccales</taxon>
        <taxon>Pelagicoccaceae</taxon>
        <taxon>Pelagicoccus</taxon>
    </lineage>
</organism>
<dbReference type="Proteomes" id="UP000622317">
    <property type="component" value="Unassembled WGS sequence"/>
</dbReference>
<dbReference type="RefSeq" id="WP_191618775.1">
    <property type="nucleotide sequence ID" value="NZ_JACYFG010000051.1"/>
</dbReference>
<comment type="similarity">
    <text evidence="2 6">Belongs to the FliS family.</text>
</comment>
<keyword evidence="7" id="KW-0282">Flagellum</keyword>
<dbReference type="CDD" id="cd16098">
    <property type="entry name" value="FliS"/>
    <property type="match status" value="1"/>
</dbReference>
<proteinExistence type="inferred from homology"/>
<name>A0A927FC90_9BACT</name>
<evidence type="ECO:0000256" key="1">
    <source>
        <dbReference type="ARBA" id="ARBA00004514"/>
    </source>
</evidence>
<evidence type="ECO:0000256" key="6">
    <source>
        <dbReference type="PIRNR" id="PIRNR039090"/>
    </source>
</evidence>
<keyword evidence="5" id="KW-0143">Chaperone</keyword>
<reference evidence="7" key="1">
    <citation type="submission" date="2020-09" db="EMBL/GenBank/DDBJ databases">
        <title>Pelagicoccus enzymogenes sp. nov. with an EPS production, isolated from marine sediment.</title>
        <authorList>
            <person name="Feng X."/>
        </authorList>
    </citation>
    <scope>NUCLEOTIDE SEQUENCE</scope>
    <source>
        <strain evidence="7">NFK12</strain>
    </source>
</reference>
<evidence type="ECO:0000256" key="2">
    <source>
        <dbReference type="ARBA" id="ARBA00008787"/>
    </source>
</evidence>
<keyword evidence="8" id="KW-1185">Reference proteome</keyword>
<protein>
    <recommendedName>
        <fullName evidence="6">Flagellar secretion chaperone FliS</fullName>
    </recommendedName>
</protein>
<dbReference type="PANTHER" id="PTHR34773">
    <property type="entry name" value="FLAGELLAR SECRETION CHAPERONE FLIS"/>
    <property type="match status" value="1"/>
</dbReference>
<dbReference type="InterPro" id="IPR036584">
    <property type="entry name" value="FliS_sf"/>
</dbReference>
<keyword evidence="3 6" id="KW-0963">Cytoplasm</keyword>
<gene>
    <name evidence="7" type="primary">fliS</name>
    <name evidence="7" type="ORF">IEN85_19480</name>
</gene>
<comment type="caution">
    <text evidence="7">The sequence shown here is derived from an EMBL/GenBank/DDBJ whole genome shotgun (WGS) entry which is preliminary data.</text>
</comment>
<dbReference type="Pfam" id="PF02561">
    <property type="entry name" value="FliS"/>
    <property type="match status" value="1"/>
</dbReference>
<dbReference type="InterPro" id="IPR003713">
    <property type="entry name" value="FliS"/>
</dbReference>
<dbReference type="SUPFAM" id="SSF101116">
    <property type="entry name" value="Flagellar export chaperone FliS"/>
    <property type="match status" value="1"/>
</dbReference>
<dbReference type="GO" id="GO:0005829">
    <property type="term" value="C:cytosol"/>
    <property type="evidence" value="ECO:0007669"/>
    <property type="project" value="UniProtKB-SubCell"/>
</dbReference>
<comment type="subcellular location">
    <subcellularLocation>
        <location evidence="1 6">Cytoplasm</location>
        <location evidence="1 6">Cytosol</location>
    </subcellularLocation>
</comment>
<keyword evidence="7" id="KW-0966">Cell projection</keyword>
<dbReference type="PIRSF" id="PIRSF039090">
    <property type="entry name" value="Flis"/>
    <property type="match status" value="1"/>
</dbReference>
<dbReference type="GO" id="GO:0044780">
    <property type="term" value="P:bacterial-type flagellum assembly"/>
    <property type="evidence" value="ECO:0007669"/>
    <property type="project" value="InterPro"/>
</dbReference>
<evidence type="ECO:0000256" key="5">
    <source>
        <dbReference type="ARBA" id="ARBA00023186"/>
    </source>
</evidence>
<sequence length="150" mass="16681">MKSSAASYKRAAIMSASPERLILMLFDGALSAMNRAKEGFALENVRDRNETISNNLIKAQNIFGELQRSLRMDKGGDFGDRMFNLYDFYNTKLNEANFKKTQEPIDLVIRLFTEVRDAWAEMLSKQASKHQTAAPANLSAGIGGGLSLRA</sequence>
<evidence type="ECO:0000256" key="4">
    <source>
        <dbReference type="ARBA" id="ARBA00022795"/>
    </source>
</evidence>
<dbReference type="EMBL" id="JACYFG010000051">
    <property type="protein sequence ID" value="MBD5781691.1"/>
    <property type="molecule type" value="Genomic_DNA"/>
</dbReference>
<dbReference type="Gene3D" id="1.20.120.340">
    <property type="entry name" value="Flagellar protein FliS"/>
    <property type="match status" value="1"/>
</dbReference>
<keyword evidence="7" id="KW-0969">Cilium</keyword>
<evidence type="ECO:0000256" key="3">
    <source>
        <dbReference type="ARBA" id="ARBA00022490"/>
    </source>
</evidence>
<accession>A0A927FC90</accession>
<evidence type="ECO:0000313" key="8">
    <source>
        <dbReference type="Proteomes" id="UP000622317"/>
    </source>
</evidence>
<dbReference type="NCBIfam" id="TIGR00208">
    <property type="entry name" value="fliS"/>
    <property type="match status" value="1"/>
</dbReference>
<evidence type="ECO:0000313" key="7">
    <source>
        <dbReference type="EMBL" id="MBD5781691.1"/>
    </source>
</evidence>
<keyword evidence="4 6" id="KW-1005">Bacterial flagellum biogenesis</keyword>
<dbReference type="PANTHER" id="PTHR34773:SF1">
    <property type="entry name" value="FLAGELLAR SECRETION CHAPERONE FLIS"/>
    <property type="match status" value="1"/>
</dbReference>
<dbReference type="AlphaFoldDB" id="A0A927FC90"/>
<dbReference type="GO" id="GO:0071973">
    <property type="term" value="P:bacterial-type flagellum-dependent cell motility"/>
    <property type="evidence" value="ECO:0007669"/>
    <property type="project" value="TreeGrafter"/>
</dbReference>